<name>A0A4Y6VAM5_9PROT</name>
<reference evidence="3 4" key="1">
    <citation type="submission" date="2018-09" db="EMBL/GenBank/DDBJ databases">
        <title>The complete genome sequence of Neokomagataea tanensis NBRC 106556(T).</title>
        <authorList>
            <person name="Chua K.-O."/>
            <person name="See-Too W.-S."/>
            <person name="Hong K.-W."/>
            <person name="Yin W.-F."/>
            <person name="Chan K.-G."/>
        </authorList>
    </citation>
    <scope>NUCLEOTIDE SEQUENCE [LARGE SCALE GENOMIC DNA]</scope>
    <source>
        <strain evidence="4">AH13 \ NBRC 106556</strain>
    </source>
</reference>
<dbReference type="GO" id="GO:0005737">
    <property type="term" value="C:cytoplasm"/>
    <property type="evidence" value="ECO:0007669"/>
    <property type="project" value="TreeGrafter"/>
</dbReference>
<dbReference type="PANTHER" id="PTHR13847:SF281">
    <property type="entry name" value="FAD DEPENDENT OXIDOREDUCTASE DOMAIN-CONTAINING PROTEIN"/>
    <property type="match status" value="1"/>
</dbReference>
<dbReference type="SUPFAM" id="SSF51905">
    <property type="entry name" value="FAD/NAD(P)-binding domain"/>
    <property type="match status" value="1"/>
</dbReference>
<keyword evidence="1" id="KW-0560">Oxidoreductase</keyword>
<protein>
    <submittedName>
        <fullName evidence="3">FAD-binding oxidoreductase</fullName>
    </submittedName>
</protein>
<proteinExistence type="predicted"/>
<dbReference type="Gene3D" id="3.30.9.10">
    <property type="entry name" value="D-Amino Acid Oxidase, subunit A, domain 2"/>
    <property type="match status" value="1"/>
</dbReference>
<dbReference type="EMBL" id="CP032485">
    <property type="protein sequence ID" value="QDH25517.1"/>
    <property type="molecule type" value="Genomic_DNA"/>
</dbReference>
<dbReference type="InterPro" id="IPR006076">
    <property type="entry name" value="FAD-dep_OxRdtase"/>
</dbReference>
<sequence length="422" mass="45643">MLKTTYEQPMTSLTLAALTEDVTADFCVIGGGITGLSTALHLAKSGHSVVLLEAETLGFGASGRNGGQVNPGLKTPPDDIVRYFGAERGAQLISASWNAPNRVFELIKEYNIACDAVQGGTIRAATAKCQIPPLDDLCSQLKHENHLVEWLDAKAIASRTGCDYYVSGLLDPRGGQLNPLAYTRGLAQAAQAEGARLFEQTVAQKLVQQGAGWEVTTAHGRVHAGAVIVTTNGYTTGLMPRLKRSIVPLYSGIVASQPLTDDLIKTILPQREVVYELGEVTTYYRIDAQKRLLIGGRSQSREAFGPQSFKFLIRHAKTLWPHLSGAAWTHGWNGQLAMTMDHYPHWHNPQPGLYAALGYNGRGVAMATVTGQALSEHVTQGAPPLFPFTGINPILGHPFWKIGVSGAILFKRLQDKMVTPKK</sequence>
<accession>A0A4Y6VAM5</accession>
<dbReference type="OrthoDB" id="9806601at2"/>
<dbReference type="Pfam" id="PF01266">
    <property type="entry name" value="DAO"/>
    <property type="match status" value="1"/>
</dbReference>
<dbReference type="GO" id="GO:0016491">
    <property type="term" value="F:oxidoreductase activity"/>
    <property type="evidence" value="ECO:0007669"/>
    <property type="project" value="UniProtKB-KW"/>
</dbReference>
<gene>
    <name evidence="3" type="ORF">D5366_10175</name>
</gene>
<dbReference type="Proteomes" id="UP000317214">
    <property type="component" value="Chromosome"/>
</dbReference>
<feature type="domain" description="FAD dependent oxidoreductase" evidence="2">
    <location>
        <begin position="25"/>
        <end position="376"/>
    </location>
</feature>
<dbReference type="InterPro" id="IPR036188">
    <property type="entry name" value="FAD/NAD-bd_sf"/>
</dbReference>
<dbReference type="KEGG" id="ntn:D5366_10175"/>
<evidence type="ECO:0000313" key="4">
    <source>
        <dbReference type="Proteomes" id="UP000317214"/>
    </source>
</evidence>
<organism evidence="3 4">
    <name type="scientific">Neokomagataea tanensis</name>
    <dbReference type="NCBI Taxonomy" id="661191"/>
    <lineage>
        <taxon>Bacteria</taxon>
        <taxon>Pseudomonadati</taxon>
        <taxon>Pseudomonadota</taxon>
        <taxon>Alphaproteobacteria</taxon>
        <taxon>Acetobacterales</taxon>
        <taxon>Acetobacteraceae</taxon>
        <taxon>Neokomagataea</taxon>
    </lineage>
</organism>
<evidence type="ECO:0000256" key="1">
    <source>
        <dbReference type="ARBA" id="ARBA00023002"/>
    </source>
</evidence>
<dbReference type="RefSeq" id="WP_141493497.1">
    <property type="nucleotide sequence ID" value="NZ_CP032485.1"/>
</dbReference>
<evidence type="ECO:0000313" key="3">
    <source>
        <dbReference type="EMBL" id="QDH25517.1"/>
    </source>
</evidence>
<evidence type="ECO:0000259" key="2">
    <source>
        <dbReference type="Pfam" id="PF01266"/>
    </source>
</evidence>
<dbReference type="AlphaFoldDB" id="A0A4Y6VAM5"/>
<dbReference type="PANTHER" id="PTHR13847">
    <property type="entry name" value="SARCOSINE DEHYDROGENASE-RELATED"/>
    <property type="match status" value="1"/>
</dbReference>
<dbReference type="Gene3D" id="3.50.50.60">
    <property type="entry name" value="FAD/NAD(P)-binding domain"/>
    <property type="match status" value="1"/>
</dbReference>
<keyword evidence="4" id="KW-1185">Reference proteome</keyword>